<reference evidence="2" key="1">
    <citation type="journal article" date="2019" name="Int. J. Syst. Evol. Microbiol.">
        <title>The Global Catalogue of Microorganisms (GCM) 10K type strain sequencing project: providing services to taxonomists for standard genome sequencing and annotation.</title>
        <authorList>
            <consortium name="The Broad Institute Genomics Platform"/>
            <consortium name="The Broad Institute Genome Sequencing Center for Infectious Disease"/>
            <person name="Wu L."/>
            <person name="Ma J."/>
        </authorList>
    </citation>
    <scope>NUCLEOTIDE SEQUENCE [LARGE SCALE GENOMIC DNA]</scope>
    <source>
        <strain evidence="2">LMG 24813</strain>
    </source>
</reference>
<comment type="caution">
    <text evidence="1">The sequence shown here is derived from an EMBL/GenBank/DDBJ whole genome shotgun (WGS) entry which is preliminary data.</text>
</comment>
<gene>
    <name evidence="1" type="ORF">ACFOY1_03010</name>
</gene>
<evidence type="ECO:0000313" key="2">
    <source>
        <dbReference type="Proteomes" id="UP001595848"/>
    </source>
</evidence>
<proteinExistence type="predicted"/>
<dbReference type="Proteomes" id="UP001595848">
    <property type="component" value="Unassembled WGS sequence"/>
</dbReference>
<evidence type="ECO:0000313" key="1">
    <source>
        <dbReference type="EMBL" id="MFC4199914.1"/>
    </source>
</evidence>
<accession>A0ABV8NVT5</accession>
<name>A0ABV8NVT5_9BURK</name>
<protein>
    <submittedName>
        <fullName evidence="1">Uncharacterized protein</fullName>
    </submittedName>
</protein>
<keyword evidence="2" id="KW-1185">Reference proteome</keyword>
<dbReference type="EMBL" id="JBHSBV010000001">
    <property type="protein sequence ID" value="MFC4199914.1"/>
    <property type="molecule type" value="Genomic_DNA"/>
</dbReference>
<dbReference type="RefSeq" id="WP_217962401.1">
    <property type="nucleotide sequence ID" value="NZ_JBHSBV010000001.1"/>
</dbReference>
<organism evidence="1 2">
    <name type="scientific">Candidimonas humi</name>
    <dbReference type="NCBI Taxonomy" id="683355"/>
    <lineage>
        <taxon>Bacteria</taxon>
        <taxon>Pseudomonadati</taxon>
        <taxon>Pseudomonadota</taxon>
        <taxon>Betaproteobacteria</taxon>
        <taxon>Burkholderiales</taxon>
        <taxon>Alcaligenaceae</taxon>
        <taxon>Candidimonas</taxon>
    </lineage>
</organism>
<sequence length="133" mass="15063">MPAVWSAYEYQPSFVLGFHGCDESVGEKILRGREPHLKPSEQKYDWLGHGIYFWEGNPGRALDCAVMNTLHAYRDSRKEPAYDSVRGPFLEGNPIYPVAGFRSENHIQLCVLNTECIKGYFRPLRAEVGTLAA</sequence>